<reference evidence="1" key="1">
    <citation type="submission" date="2019-09" db="EMBL/GenBank/DDBJ databases">
        <authorList>
            <person name="Zhang L."/>
        </authorList>
    </citation>
    <scope>NUCLEOTIDE SEQUENCE</scope>
</reference>
<name>A0A5K0V1V3_9MAGN</name>
<protein>
    <submittedName>
        <fullName evidence="1">Uncharacterized protein</fullName>
    </submittedName>
</protein>
<gene>
    <name evidence="1" type="ORF">NYM_LOCUS3299</name>
</gene>
<sequence>MTHRQPIT</sequence>
<accession>A0A5K0V1V3</accession>
<dbReference type="EMBL" id="LR721774">
    <property type="protein sequence ID" value="VVV35035.1"/>
    <property type="molecule type" value="Genomic_DNA"/>
</dbReference>
<organism evidence="1">
    <name type="scientific">Nymphaea colorata</name>
    <name type="common">pocket water lily</name>
    <dbReference type="NCBI Taxonomy" id="210225"/>
    <lineage>
        <taxon>Eukaryota</taxon>
        <taxon>Viridiplantae</taxon>
        <taxon>Streptophyta</taxon>
        <taxon>Embryophyta</taxon>
        <taxon>Tracheophyta</taxon>
        <taxon>Spermatophyta</taxon>
        <taxon>Magnoliopsida</taxon>
        <taxon>Nymphaeales</taxon>
        <taxon>Nymphaeaceae</taxon>
        <taxon>Nymphaea</taxon>
    </lineage>
</organism>
<evidence type="ECO:0000313" key="1">
    <source>
        <dbReference type="EMBL" id="VVV35035.1"/>
    </source>
</evidence>
<proteinExistence type="predicted"/>